<sequence>MSLDTSQAVHYHLGKFPPGQLDLGRLMPGLLNATAALARYDQMLRSLHNSELFLAPLRGQEAVVSSRMEGTISTLDEILQLEAEYDDDDASASLEFRSDAIETLLYRRALNTAQSRLEQGQSLSESLLKSIHRQLLSFGRGAGKSPGAYKHEQNYIGERGSRKVSFVPIAPEHLSGGMEALFRLVGDGAMPVLLRTALAHAEFEALHPFEDGNGRVGRMLITLMLWQDKAIAAPHFYISRYFEDNKDEYLDRLRHVSSQNDWDGWCEFFFVAVEKQAIRNLDAAQSISDFYDEMKPRFTDLLASKYAVTALDYLFTNPVFSNSRFTRSAGIPPQTAARFTRVLLHEGLLQVVREAAGRRPAIYRFESLMKRVRV</sequence>
<proteinExistence type="predicted"/>
<dbReference type="EC" id="2.7.7.108" evidence="1"/>
<dbReference type="InterPro" id="IPR040198">
    <property type="entry name" value="Fido_containing"/>
</dbReference>
<feature type="domain" description="Fido" evidence="2">
    <location>
        <begin position="123"/>
        <end position="271"/>
    </location>
</feature>
<organism evidence="3 4">
    <name type="scientific">Dyella flava</name>
    <dbReference type="NCBI Taxonomy" id="1920170"/>
    <lineage>
        <taxon>Bacteria</taxon>
        <taxon>Pseudomonadati</taxon>
        <taxon>Pseudomonadota</taxon>
        <taxon>Gammaproteobacteria</taxon>
        <taxon>Lysobacterales</taxon>
        <taxon>Rhodanobacteraceae</taxon>
        <taxon>Dyella</taxon>
    </lineage>
</organism>
<comment type="caution">
    <text evidence="3">The sequence shown here is derived from an EMBL/GenBank/DDBJ whole genome shotgun (WGS) entry which is preliminary data.</text>
</comment>
<dbReference type="EMBL" id="JADIKE010000030">
    <property type="protein sequence ID" value="MBM7124947.1"/>
    <property type="molecule type" value="Genomic_DNA"/>
</dbReference>
<keyword evidence="1" id="KW-0547">Nucleotide-binding</keyword>
<dbReference type="Gene3D" id="1.10.3290.10">
    <property type="entry name" value="Fido-like domain"/>
    <property type="match status" value="1"/>
</dbReference>
<name>A0ABS2K2H1_9GAMM</name>
<evidence type="ECO:0000259" key="2">
    <source>
        <dbReference type="PROSITE" id="PS51459"/>
    </source>
</evidence>
<dbReference type="Pfam" id="PF13784">
    <property type="entry name" value="Fic_N"/>
    <property type="match status" value="1"/>
</dbReference>
<dbReference type="PIRSF" id="PIRSF038925">
    <property type="entry name" value="AMP-prot_trans"/>
    <property type="match status" value="1"/>
</dbReference>
<dbReference type="PROSITE" id="PS51459">
    <property type="entry name" value="FIDO"/>
    <property type="match status" value="1"/>
</dbReference>
<dbReference type="PANTHER" id="PTHR13504:SF38">
    <property type="entry name" value="FIDO DOMAIN-CONTAINING PROTEIN"/>
    <property type="match status" value="1"/>
</dbReference>
<dbReference type="InterPro" id="IPR036597">
    <property type="entry name" value="Fido-like_dom_sf"/>
</dbReference>
<evidence type="ECO:0000256" key="1">
    <source>
        <dbReference type="PIRNR" id="PIRNR038925"/>
    </source>
</evidence>
<comment type="catalytic activity">
    <reaction evidence="1">
        <text>L-tyrosyl-[protein] + ATP = O-(5'-adenylyl)-L-tyrosyl-[protein] + diphosphate</text>
        <dbReference type="Rhea" id="RHEA:54288"/>
        <dbReference type="Rhea" id="RHEA-COMP:10136"/>
        <dbReference type="Rhea" id="RHEA-COMP:13846"/>
        <dbReference type="ChEBI" id="CHEBI:30616"/>
        <dbReference type="ChEBI" id="CHEBI:33019"/>
        <dbReference type="ChEBI" id="CHEBI:46858"/>
        <dbReference type="ChEBI" id="CHEBI:83624"/>
        <dbReference type="EC" id="2.7.7.108"/>
    </reaction>
</comment>
<dbReference type="SUPFAM" id="SSF140931">
    <property type="entry name" value="Fic-like"/>
    <property type="match status" value="1"/>
</dbReference>
<evidence type="ECO:0000313" key="3">
    <source>
        <dbReference type="EMBL" id="MBM7124947.1"/>
    </source>
</evidence>
<dbReference type="PANTHER" id="PTHR13504">
    <property type="entry name" value="FIDO DOMAIN-CONTAINING PROTEIN DDB_G0283145"/>
    <property type="match status" value="1"/>
</dbReference>
<dbReference type="Proteomes" id="UP001430149">
    <property type="component" value="Unassembled WGS sequence"/>
</dbReference>
<evidence type="ECO:0000313" key="4">
    <source>
        <dbReference type="Proteomes" id="UP001430149"/>
    </source>
</evidence>
<dbReference type="RefSeq" id="WP_204680474.1">
    <property type="nucleotide sequence ID" value="NZ_BSNR01000005.1"/>
</dbReference>
<comment type="function">
    <text evidence="1">Adenylyltransferase that mediates the addition of adenosine 5'-monophosphate (AMP) to specific residues of target proteins.</text>
</comment>
<dbReference type="InterPro" id="IPR003812">
    <property type="entry name" value="Fido"/>
</dbReference>
<dbReference type="Pfam" id="PF02661">
    <property type="entry name" value="Fic"/>
    <property type="match status" value="1"/>
</dbReference>
<keyword evidence="4" id="KW-1185">Reference proteome</keyword>
<dbReference type="InterPro" id="IPR025758">
    <property type="entry name" value="Fic/DOC_N"/>
</dbReference>
<comment type="subunit">
    <text evidence="1">Homodimer.</text>
</comment>
<reference evidence="3" key="1">
    <citation type="submission" date="2020-10" db="EMBL/GenBank/DDBJ databases">
        <title>Phylogeny of dyella-like bacteria.</title>
        <authorList>
            <person name="Fu J."/>
        </authorList>
    </citation>
    <scope>NUCLEOTIDE SEQUENCE</scope>
    <source>
        <strain evidence="3">DHOC52</strain>
    </source>
</reference>
<accession>A0ABS2K2H1</accession>
<dbReference type="InterPro" id="IPR026287">
    <property type="entry name" value="SoFic-like"/>
</dbReference>
<keyword evidence="1" id="KW-0067">ATP-binding</keyword>
<keyword evidence="1" id="KW-0808">Transferase</keyword>
<gene>
    <name evidence="3" type="ORF">ISP19_06095</name>
</gene>
<comment type="catalytic activity">
    <reaction evidence="1">
        <text>L-threonyl-[protein] + ATP = 3-O-(5'-adenylyl)-L-threonyl-[protein] + diphosphate</text>
        <dbReference type="Rhea" id="RHEA:54292"/>
        <dbReference type="Rhea" id="RHEA-COMP:11060"/>
        <dbReference type="Rhea" id="RHEA-COMP:13847"/>
        <dbReference type="ChEBI" id="CHEBI:30013"/>
        <dbReference type="ChEBI" id="CHEBI:30616"/>
        <dbReference type="ChEBI" id="CHEBI:33019"/>
        <dbReference type="ChEBI" id="CHEBI:138113"/>
        <dbReference type="EC" id="2.7.7.108"/>
    </reaction>
</comment>
<keyword evidence="1" id="KW-0548">Nucleotidyltransferase</keyword>
<protein>
    <recommendedName>
        <fullName evidence="1">Protein adenylyltransferase</fullName>
        <ecNumber evidence="1">2.7.7.108</ecNumber>
    </recommendedName>
    <alternativeName>
        <fullName evidence="1">AMPylator</fullName>
    </alternativeName>
</protein>